<dbReference type="InterPro" id="IPR053230">
    <property type="entry name" value="Trans_reg_galc"/>
</dbReference>
<reference evidence="5" key="1">
    <citation type="journal article" date="2017" name="Nat. Microbiol.">
        <title>Global analysis of biosynthetic gene clusters reveals vast potential of secondary metabolite production in Penicillium species.</title>
        <authorList>
            <person name="Nielsen J.C."/>
            <person name="Grijseels S."/>
            <person name="Prigent S."/>
            <person name="Ji B."/>
            <person name="Dainat J."/>
            <person name="Nielsen K.F."/>
            <person name="Frisvad J.C."/>
            <person name="Workman M."/>
            <person name="Nielsen J."/>
        </authorList>
    </citation>
    <scope>NUCLEOTIDE SEQUENCE [LARGE SCALE GENOMIC DNA]</scope>
    <source>
        <strain evidence="5">IBT 11843</strain>
    </source>
</reference>
<evidence type="ECO:0000256" key="2">
    <source>
        <dbReference type="SAM" id="MobiDB-lite"/>
    </source>
</evidence>
<evidence type="ECO:0000259" key="3">
    <source>
        <dbReference type="SMART" id="SM00906"/>
    </source>
</evidence>
<feature type="compositionally biased region" description="Polar residues" evidence="2">
    <location>
        <begin position="64"/>
        <end position="78"/>
    </location>
</feature>
<dbReference type="GO" id="GO:0003677">
    <property type="term" value="F:DNA binding"/>
    <property type="evidence" value="ECO:0007669"/>
    <property type="project" value="InterPro"/>
</dbReference>
<dbReference type="CDD" id="cd12148">
    <property type="entry name" value="fungal_TF_MHR"/>
    <property type="match status" value="1"/>
</dbReference>
<dbReference type="OrthoDB" id="5296287at2759"/>
<evidence type="ECO:0000256" key="1">
    <source>
        <dbReference type="ARBA" id="ARBA00023242"/>
    </source>
</evidence>
<evidence type="ECO:0000313" key="4">
    <source>
        <dbReference type="EMBL" id="OQD70273.1"/>
    </source>
</evidence>
<sequence length="752" mass="84813">MSTAKNKMQRRYSGLQAMPRTKGYVYIPTAIARENEEECQSVLREVELLVPDSTAKRIKELLQDSDSGYISNDVSRSPSFHPDKSQDTLGEEQDSSSSSVGSLEGLDRVEDDVNLTDKSRATGHIGKSSDITWLQRLQKEAEKRSNPQAEHHDIDTDVKSVPHEVNYHLDDLDIGVSEPVEMYWMPPRPLADKLFEIYLQVVHPYFPIINRPLFCHQYRKFFDSFALPGDKWMAILNVIFAIASNYAHSVRSEWHENDQNSLSYLTRARMLSMSGDDLFHHPDLQQVQVEGLIAFYLLSTDQIHRAWRISALAIRSAVSLGINLKNSGRAVSNISKEVRNRVWWSLYIIENKLGLMTGRPTCISVNMCSSPFPLPFEETELEGLSAASLLNDPDLRNKRINTAMASPRLRNVPFSNFGSEEDILAARSWLHTLPVNAGLYLLYSCDLTVVMQELLDRIYSANSVHQHWRSLQTGIKELQARVDVWLSSLPPGLDFTHAEHSEQAHGPKMALEFQYHSAQIMLGRPCLCRHNIPKRGPDDEQQFTHAMAVSALESATQMANLIQDGPSTGSSHDAGPWWCLLHYVMQAATVMILELSMDCIHTPHAERNLLQLARKCVRWLQRTSEHSIASHRAWQLCDSALRRLELPVGLDISDLSSHSEQQGRQERHAQPVNAEMHHQPIPEESATGYVGGTSATQPISLGYHSSTSGNTLNSSTAGEHGMSEHFSAYDPVSEEFARSIFPEFENKQSWSD</sequence>
<dbReference type="OMA" id="HINRSWR"/>
<dbReference type="EMBL" id="MDYL01000025">
    <property type="protein sequence ID" value="OQD70273.1"/>
    <property type="molecule type" value="Genomic_DNA"/>
</dbReference>
<dbReference type="GO" id="GO:0006351">
    <property type="term" value="P:DNA-templated transcription"/>
    <property type="evidence" value="ECO:0007669"/>
    <property type="project" value="InterPro"/>
</dbReference>
<keyword evidence="1" id="KW-0539">Nucleus</keyword>
<name>A0A1V6NZX9_PENDC</name>
<gene>
    <name evidence="4" type="ORF">PENDEC_c025G06593</name>
</gene>
<dbReference type="AlphaFoldDB" id="A0A1V6NZX9"/>
<dbReference type="GO" id="GO:0008270">
    <property type="term" value="F:zinc ion binding"/>
    <property type="evidence" value="ECO:0007669"/>
    <property type="project" value="InterPro"/>
</dbReference>
<feature type="compositionally biased region" description="Low complexity" evidence="2">
    <location>
        <begin position="95"/>
        <end position="104"/>
    </location>
</feature>
<feature type="domain" description="Xylanolytic transcriptional activator regulatory" evidence="3">
    <location>
        <begin position="306"/>
        <end position="381"/>
    </location>
</feature>
<accession>A0A1V6NZX9</accession>
<dbReference type="PANTHER" id="PTHR47654:SF3">
    <property type="entry name" value="ZN(II)2CYS6 TRANSCRIPTION FACTOR (EUROFUNG)"/>
    <property type="match status" value="1"/>
</dbReference>
<keyword evidence="5" id="KW-1185">Reference proteome</keyword>
<proteinExistence type="predicted"/>
<comment type="caution">
    <text evidence="4">The sequence shown here is derived from an EMBL/GenBank/DDBJ whole genome shotgun (WGS) entry which is preliminary data.</text>
</comment>
<feature type="compositionally biased region" description="Low complexity" evidence="2">
    <location>
        <begin position="705"/>
        <end position="716"/>
    </location>
</feature>
<protein>
    <recommendedName>
        <fullName evidence="3">Xylanolytic transcriptional activator regulatory domain-containing protein</fullName>
    </recommendedName>
</protein>
<feature type="region of interest" description="Disordered" evidence="2">
    <location>
        <begin position="683"/>
        <end position="726"/>
    </location>
</feature>
<evidence type="ECO:0000313" key="5">
    <source>
        <dbReference type="Proteomes" id="UP000191522"/>
    </source>
</evidence>
<dbReference type="Pfam" id="PF04082">
    <property type="entry name" value="Fungal_trans"/>
    <property type="match status" value="1"/>
</dbReference>
<feature type="region of interest" description="Disordered" evidence="2">
    <location>
        <begin position="64"/>
        <end position="123"/>
    </location>
</feature>
<organism evidence="4 5">
    <name type="scientific">Penicillium decumbens</name>
    <dbReference type="NCBI Taxonomy" id="69771"/>
    <lineage>
        <taxon>Eukaryota</taxon>
        <taxon>Fungi</taxon>
        <taxon>Dikarya</taxon>
        <taxon>Ascomycota</taxon>
        <taxon>Pezizomycotina</taxon>
        <taxon>Eurotiomycetes</taxon>
        <taxon>Eurotiomycetidae</taxon>
        <taxon>Eurotiales</taxon>
        <taxon>Aspergillaceae</taxon>
        <taxon>Penicillium</taxon>
    </lineage>
</organism>
<dbReference type="Proteomes" id="UP000191522">
    <property type="component" value="Unassembled WGS sequence"/>
</dbReference>
<dbReference type="PANTHER" id="PTHR47654">
    <property type="entry name" value="ZN(II)2CYS6 TRANSCRIPTION FACTOR (EUROFUNG)-RELATED"/>
    <property type="match status" value="1"/>
</dbReference>
<dbReference type="InterPro" id="IPR007219">
    <property type="entry name" value="XnlR_reg_dom"/>
</dbReference>
<dbReference type="SMART" id="SM00906">
    <property type="entry name" value="Fungal_trans"/>
    <property type="match status" value="1"/>
</dbReference>